<comment type="caution">
    <text evidence="1">The sequence shown here is derived from an EMBL/GenBank/DDBJ whole genome shotgun (WGS) entry which is preliminary data.</text>
</comment>
<evidence type="ECO:0000313" key="2">
    <source>
        <dbReference type="Proteomes" id="UP001519460"/>
    </source>
</evidence>
<gene>
    <name evidence="1" type="ORF">BaRGS_00032852</name>
</gene>
<dbReference type="Proteomes" id="UP001519460">
    <property type="component" value="Unassembled WGS sequence"/>
</dbReference>
<dbReference type="EMBL" id="JACVVK020000391">
    <property type="protein sequence ID" value="KAK7475884.1"/>
    <property type="molecule type" value="Genomic_DNA"/>
</dbReference>
<dbReference type="AlphaFoldDB" id="A0ABD0JM13"/>
<protein>
    <submittedName>
        <fullName evidence="1">Uncharacterized protein</fullName>
    </submittedName>
</protein>
<keyword evidence="2" id="KW-1185">Reference proteome</keyword>
<name>A0ABD0JM13_9CAEN</name>
<evidence type="ECO:0000313" key="1">
    <source>
        <dbReference type="EMBL" id="KAK7475884.1"/>
    </source>
</evidence>
<proteinExistence type="predicted"/>
<reference evidence="1 2" key="1">
    <citation type="journal article" date="2023" name="Sci. Data">
        <title>Genome assembly of the Korean intertidal mud-creeper Batillaria attramentaria.</title>
        <authorList>
            <person name="Patra A.K."/>
            <person name="Ho P.T."/>
            <person name="Jun S."/>
            <person name="Lee S.J."/>
            <person name="Kim Y."/>
            <person name="Won Y.J."/>
        </authorList>
    </citation>
    <scope>NUCLEOTIDE SEQUENCE [LARGE SCALE GENOMIC DNA]</scope>
    <source>
        <strain evidence="1">Wonlab-2016</strain>
    </source>
</reference>
<organism evidence="1 2">
    <name type="scientific">Batillaria attramentaria</name>
    <dbReference type="NCBI Taxonomy" id="370345"/>
    <lineage>
        <taxon>Eukaryota</taxon>
        <taxon>Metazoa</taxon>
        <taxon>Spiralia</taxon>
        <taxon>Lophotrochozoa</taxon>
        <taxon>Mollusca</taxon>
        <taxon>Gastropoda</taxon>
        <taxon>Caenogastropoda</taxon>
        <taxon>Sorbeoconcha</taxon>
        <taxon>Cerithioidea</taxon>
        <taxon>Batillariidae</taxon>
        <taxon>Batillaria</taxon>
    </lineage>
</organism>
<accession>A0ABD0JM13</accession>
<sequence length="88" mass="10078">MGHRRRTLTVTDTTTPSADHRGVFVFTEPWHVAHVPVRFVLTHFMGVVRIPRTPPRQLVGRSRSVCMVVTGAVLTLNYTKKEQKNQLR</sequence>